<dbReference type="SUPFAM" id="SSF46689">
    <property type="entry name" value="Homeodomain-like"/>
    <property type="match status" value="1"/>
</dbReference>
<dbReference type="InterPro" id="IPR009057">
    <property type="entry name" value="Homeodomain-like_sf"/>
</dbReference>
<evidence type="ECO:0000313" key="1">
    <source>
        <dbReference type="EMBL" id="MBO0330624.1"/>
    </source>
</evidence>
<name>A0ABS3EWR4_9FLAO</name>
<evidence type="ECO:0000313" key="2">
    <source>
        <dbReference type="Proteomes" id="UP000664163"/>
    </source>
</evidence>
<keyword evidence="2" id="KW-1185">Reference proteome</keyword>
<protein>
    <submittedName>
        <fullName evidence="1">TetR/AcrR family transcriptional regulator</fullName>
    </submittedName>
</protein>
<proteinExistence type="predicted"/>
<organism evidence="1 2">
    <name type="scientific">[Muricauda] lutisoli</name>
    <dbReference type="NCBI Taxonomy" id="2816035"/>
    <lineage>
        <taxon>Bacteria</taxon>
        <taxon>Pseudomonadati</taxon>
        <taxon>Bacteroidota</taxon>
        <taxon>Flavobacteriia</taxon>
        <taxon>Flavobacteriales</taxon>
        <taxon>Flavobacteriaceae</taxon>
        <taxon>Allomuricauda</taxon>
    </lineage>
</organism>
<sequence>MDILMKSVKLEMNGKLYVKDPESSDLGKKIVEQSILLIDEIGFECFTFKKLGVRIQSNESSIYRYFENKHKLLLYLASWYWGWMEYRMVFATNGISNPEKKLKKAIEVLTQNVEEDSSFSHVNEVVLNRLIINEYSKSYLVKEVDQENKDGYFTISKRIVSRISKMIQEVDGSYPYPLSLASTILEGTLHQYFLAEHFPKLTDCNQKITPTQFFTDLIFRTLNHKPNG</sequence>
<reference evidence="1 2" key="1">
    <citation type="submission" date="2021-03" db="EMBL/GenBank/DDBJ databases">
        <title>Muricauda sp. CAU 1631 isolated from Incheon.</title>
        <authorList>
            <person name="Kim W."/>
        </authorList>
    </citation>
    <scope>NUCLEOTIDE SEQUENCE [LARGE SCALE GENOMIC DNA]</scope>
    <source>
        <strain evidence="1 2">CAU 1631</strain>
    </source>
</reference>
<dbReference type="Proteomes" id="UP000664163">
    <property type="component" value="Unassembled WGS sequence"/>
</dbReference>
<dbReference type="Gene3D" id="1.10.357.10">
    <property type="entry name" value="Tetracycline Repressor, domain 2"/>
    <property type="match status" value="1"/>
</dbReference>
<dbReference type="RefSeq" id="WP_207071060.1">
    <property type="nucleotide sequence ID" value="NZ_JAFLND010000002.1"/>
</dbReference>
<gene>
    <name evidence="1" type="ORF">J0X13_08685</name>
</gene>
<accession>A0ABS3EWR4</accession>
<dbReference type="EMBL" id="JAFLND010000002">
    <property type="protein sequence ID" value="MBO0330624.1"/>
    <property type="molecule type" value="Genomic_DNA"/>
</dbReference>
<comment type="caution">
    <text evidence="1">The sequence shown here is derived from an EMBL/GenBank/DDBJ whole genome shotgun (WGS) entry which is preliminary data.</text>
</comment>